<dbReference type="InterPro" id="IPR050336">
    <property type="entry name" value="Chromosome_partition/occlusion"/>
</dbReference>
<dbReference type="Gene3D" id="3.90.1530.30">
    <property type="match status" value="1"/>
</dbReference>
<keyword evidence="2" id="KW-0159">Chromosome partition</keyword>
<organism evidence="5 6">
    <name type="scientific">Phormidesmis priestleyi</name>
    <dbReference type="NCBI Taxonomy" id="268141"/>
    <lineage>
        <taxon>Bacteria</taxon>
        <taxon>Bacillati</taxon>
        <taxon>Cyanobacteriota</taxon>
        <taxon>Cyanophyceae</taxon>
        <taxon>Leptolyngbyales</taxon>
        <taxon>Leptolyngbyaceae</taxon>
        <taxon>Phormidesmis</taxon>
    </lineage>
</organism>
<dbReference type="Gene3D" id="1.10.10.2830">
    <property type="match status" value="1"/>
</dbReference>
<proteinExistence type="inferred from homology"/>
<dbReference type="InterPro" id="IPR003115">
    <property type="entry name" value="ParB_N"/>
</dbReference>
<feature type="compositionally biased region" description="Basic residues" evidence="3">
    <location>
        <begin position="282"/>
        <end position="298"/>
    </location>
</feature>
<evidence type="ECO:0000313" key="6">
    <source>
        <dbReference type="Proteomes" id="UP000249794"/>
    </source>
</evidence>
<comment type="caution">
    <text evidence="5">The sequence shown here is derived from an EMBL/GenBank/DDBJ whole genome shotgun (WGS) entry which is preliminary data.</text>
</comment>
<dbReference type="PANTHER" id="PTHR33375">
    <property type="entry name" value="CHROMOSOME-PARTITIONING PROTEIN PARB-RELATED"/>
    <property type="match status" value="1"/>
</dbReference>
<feature type="domain" description="ParB-like N-terminal" evidence="4">
    <location>
        <begin position="32"/>
        <end position="124"/>
    </location>
</feature>
<dbReference type="InterPro" id="IPR004437">
    <property type="entry name" value="ParB/RepB/Spo0J"/>
</dbReference>
<evidence type="ECO:0000256" key="3">
    <source>
        <dbReference type="SAM" id="MobiDB-lite"/>
    </source>
</evidence>
<dbReference type="SMART" id="SM00470">
    <property type="entry name" value="ParB"/>
    <property type="match status" value="1"/>
</dbReference>
<protein>
    <submittedName>
        <fullName evidence="5">Chromosome partitioning protein ParB</fullName>
    </submittedName>
</protein>
<evidence type="ECO:0000256" key="1">
    <source>
        <dbReference type="ARBA" id="ARBA00006295"/>
    </source>
</evidence>
<evidence type="ECO:0000256" key="2">
    <source>
        <dbReference type="ARBA" id="ARBA00022829"/>
    </source>
</evidence>
<dbReference type="PANTHER" id="PTHR33375:SF1">
    <property type="entry name" value="CHROMOSOME-PARTITIONING PROTEIN PARB-RELATED"/>
    <property type="match status" value="1"/>
</dbReference>
<dbReference type="InterPro" id="IPR041468">
    <property type="entry name" value="HTH_ParB/Spo0J"/>
</dbReference>
<sequence length="346" mass="38343">MGNSVGSLLGGGILDGLVSSDTQNFTASDKPASLSLSKIHPWEDQPRCYFSEDSIEALASSFREHGFKGVLVVRPHPFMEGDFQLVAGERRYRAAKQAKLINVYCFIGDFDDDEALDFALRENLNREDLSRLEETLGILNLIETKYSIDPETVVEIVGREGHGDKLATTRNNVTPGNGTNENLTAIVSVLNEFEIELSSFRSNYLPTLRLQEPLKTAHLEQGLSYLKAESLNRIKDEQTLLALLAEVLKENLSVRAVRNRVGQVLTTNAEAGYPKAPIANGSRKKNKSTSSHTGKKKEKPGQCVLDLKDVVATLSKASYRKQIESDIKKKRKIQTALNNLKALLEE</sequence>
<dbReference type="Proteomes" id="UP000249794">
    <property type="component" value="Unassembled WGS sequence"/>
</dbReference>
<dbReference type="Pfam" id="PF17762">
    <property type="entry name" value="HTH_ParB"/>
    <property type="match status" value="1"/>
</dbReference>
<name>A0A2W4X5E5_9CYAN</name>
<accession>A0A2W4X5E5</accession>
<evidence type="ECO:0000259" key="4">
    <source>
        <dbReference type="SMART" id="SM00470"/>
    </source>
</evidence>
<comment type="similarity">
    <text evidence="1">Belongs to the ParB family.</text>
</comment>
<dbReference type="Pfam" id="PF02195">
    <property type="entry name" value="ParB_N"/>
    <property type="match status" value="1"/>
</dbReference>
<dbReference type="InterPro" id="IPR036086">
    <property type="entry name" value="ParB/Sulfiredoxin_sf"/>
</dbReference>
<dbReference type="SUPFAM" id="SSF110849">
    <property type="entry name" value="ParB/Sulfiredoxin"/>
    <property type="match status" value="1"/>
</dbReference>
<dbReference type="GO" id="GO:0003677">
    <property type="term" value="F:DNA binding"/>
    <property type="evidence" value="ECO:0007669"/>
    <property type="project" value="InterPro"/>
</dbReference>
<evidence type="ECO:0000313" key="5">
    <source>
        <dbReference type="EMBL" id="PZO52444.1"/>
    </source>
</evidence>
<dbReference type="NCBIfam" id="TIGR00180">
    <property type="entry name" value="parB_part"/>
    <property type="match status" value="1"/>
</dbReference>
<dbReference type="AlphaFoldDB" id="A0A2W4X5E5"/>
<gene>
    <name evidence="5" type="ORF">DCF15_13695</name>
</gene>
<feature type="region of interest" description="Disordered" evidence="3">
    <location>
        <begin position="273"/>
        <end position="299"/>
    </location>
</feature>
<dbReference type="GO" id="GO:0007059">
    <property type="term" value="P:chromosome segregation"/>
    <property type="evidence" value="ECO:0007669"/>
    <property type="project" value="UniProtKB-KW"/>
</dbReference>
<dbReference type="EMBL" id="QBMP01000147">
    <property type="protein sequence ID" value="PZO52444.1"/>
    <property type="molecule type" value="Genomic_DNA"/>
</dbReference>
<dbReference type="GO" id="GO:0005694">
    <property type="term" value="C:chromosome"/>
    <property type="evidence" value="ECO:0007669"/>
    <property type="project" value="TreeGrafter"/>
</dbReference>
<reference evidence="5 6" key="2">
    <citation type="submission" date="2018-06" db="EMBL/GenBank/DDBJ databases">
        <title>Metagenomic assembly of (sub)arctic Cyanobacteria and their associated microbiome from non-axenic cultures.</title>
        <authorList>
            <person name="Baurain D."/>
        </authorList>
    </citation>
    <scope>NUCLEOTIDE SEQUENCE [LARGE SCALE GENOMIC DNA]</scope>
    <source>
        <strain evidence="5">ULC027bin1</strain>
    </source>
</reference>
<reference evidence="6" key="1">
    <citation type="submission" date="2018-04" db="EMBL/GenBank/DDBJ databases">
        <authorList>
            <person name="Cornet L."/>
        </authorList>
    </citation>
    <scope>NUCLEOTIDE SEQUENCE [LARGE SCALE GENOMIC DNA]</scope>
</reference>